<accession>A0A6A6M0F6</accession>
<keyword evidence="3" id="KW-1185">Reference proteome</keyword>
<reference evidence="2 3" key="1">
    <citation type="journal article" date="2020" name="Mol. Plant">
        <title>The Chromosome-Based Rubber Tree Genome Provides New Insights into Spurge Genome Evolution and Rubber Biosynthesis.</title>
        <authorList>
            <person name="Liu J."/>
            <person name="Shi C."/>
            <person name="Shi C.C."/>
            <person name="Li W."/>
            <person name="Zhang Q.J."/>
            <person name="Zhang Y."/>
            <person name="Li K."/>
            <person name="Lu H.F."/>
            <person name="Shi C."/>
            <person name="Zhu S.T."/>
            <person name="Xiao Z.Y."/>
            <person name="Nan H."/>
            <person name="Yue Y."/>
            <person name="Zhu X.G."/>
            <person name="Wu Y."/>
            <person name="Hong X.N."/>
            <person name="Fan G.Y."/>
            <person name="Tong Y."/>
            <person name="Zhang D."/>
            <person name="Mao C.L."/>
            <person name="Liu Y.L."/>
            <person name="Hao S.J."/>
            <person name="Liu W.Q."/>
            <person name="Lv M.Q."/>
            <person name="Zhang H.B."/>
            <person name="Liu Y."/>
            <person name="Hu-Tang G.R."/>
            <person name="Wang J.P."/>
            <person name="Wang J.H."/>
            <person name="Sun Y.H."/>
            <person name="Ni S.B."/>
            <person name="Chen W.B."/>
            <person name="Zhang X.C."/>
            <person name="Jiao Y.N."/>
            <person name="Eichler E.E."/>
            <person name="Li G.H."/>
            <person name="Liu X."/>
            <person name="Gao L.Z."/>
        </authorList>
    </citation>
    <scope>NUCLEOTIDE SEQUENCE [LARGE SCALE GENOMIC DNA]</scope>
    <source>
        <strain evidence="3">cv. GT1</strain>
        <tissue evidence="2">Leaf</tissue>
    </source>
</reference>
<protein>
    <submittedName>
        <fullName evidence="2">Uncharacterized protein</fullName>
    </submittedName>
</protein>
<sequence>MSRKSDKFSTNFQAFENRPQLKVGASTGPSRQEEHFLSTQPSKSYCPLPMTRRPEQRRPIMPAMTPRMVMTARTAITGPIDRDPCGLCRLAGSHPWVVVVAAAGLVA</sequence>
<dbReference type="EMBL" id="JAAGAX010000008">
    <property type="protein sequence ID" value="KAF2305786.1"/>
    <property type="molecule type" value="Genomic_DNA"/>
</dbReference>
<proteinExistence type="predicted"/>
<dbReference type="Proteomes" id="UP000467840">
    <property type="component" value="Chromosome 9"/>
</dbReference>
<name>A0A6A6M0F6_HEVBR</name>
<gene>
    <name evidence="2" type="ORF">GH714_008185</name>
</gene>
<dbReference type="AlphaFoldDB" id="A0A6A6M0F6"/>
<evidence type="ECO:0000313" key="2">
    <source>
        <dbReference type="EMBL" id="KAF2305786.1"/>
    </source>
</evidence>
<organism evidence="2 3">
    <name type="scientific">Hevea brasiliensis</name>
    <name type="common">Para rubber tree</name>
    <name type="synonym">Siphonia brasiliensis</name>
    <dbReference type="NCBI Taxonomy" id="3981"/>
    <lineage>
        <taxon>Eukaryota</taxon>
        <taxon>Viridiplantae</taxon>
        <taxon>Streptophyta</taxon>
        <taxon>Embryophyta</taxon>
        <taxon>Tracheophyta</taxon>
        <taxon>Spermatophyta</taxon>
        <taxon>Magnoliopsida</taxon>
        <taxon>eudicotyledons</taxon>
        <taxon>Gunneridae</taxon>
        <taxon>Pentapetalae</taxon>
        <taxon>rosids</taxon>
        <taxon>fabids</taxon>
        <taxon>Malpighiales</taxon>
        <taxon>Euphorbiaceae</taxon>
        <taxon>Crotonoideae</taxon>
        <taxon>Micrandreae</taxon>
        <taxon>Hevea</taxon>
    </lineage>
</organism>
<comment type="caution">
    <text evidence="2">The sequence shown here is derived from an EMBL/GenBank/DDBJ whole genome shotgun (WGS) entry which is preliminary data.</text>
</comment>
<evidence type="ECO:0000313" key="3">
    <source>
        <dbReference type="Proteomes" id="UP000467840"/>
    </source>
</evidence>
<feature type="region of interest" description="Disordered" evidence="1">
    <location>
        <begin position="1"/>
        <end position="63"/>
    </location>
</feature>
<evidence type="ECO:0000256" key="1">
    <source>
        <dbReference type="SAM" id="MobiDB-lite"/>
    </source>
</evidence>